<evidence type="ECO:0000313" key="3">
    <source>
        <dbReference type="Proteomes" id="UP001530377"/>
    </source>
</evidence>
<feature type="chain" id="PRO_5044865847" evidence="1">
    <location>
        <begin position="24"/>
        <end position="431"/>
    </location>
</feature>
<accession>A0ABD3RYC1</accession>
<reference evidence="2 3" key="1">
    <citation type="submission" date="2024-10" db="EMBL/GenBank/DDBJ databases">
        <title>Updated reference genomes for cyclostephanoid diatoms.</title>
        <authorList>
            <person name="Roberts W.R."/>
            <person name="Alverson A.J."/>
        </authorList>
    </citation>
    <scope>NUCLEOTIDE SEQUENCE [LARGE SCALE GENOMIC DNA]</scope>
    <source>
        <strain evidence="2 3">AJA228-03</strain>
    </source>
</reference>
<dbReference type="Proteomes" id="UP001530377">
    <property type="component" value="Unassembled WGS sequence"/>
</dbReference>
<protein>
    <submittedName>
        <fullName evidence="2">Uncharacterized protein</fullName>
    </submittedName>
</protein>
<proteinExistence type="predicted"/>
<keyword evidence="1" id="KW-0732">Signal</keyword>
<name>A0ABD3RYC1_9STRA</name>
<dbReference type="EMBL" id="JALLPB020000116">
    <property type="protein sequence ID" value="KAL3817168.1"/>
    <property type="molecule type" value="Genomic_DNA"/>
</dbReference>
<keyword evidence="3" id="KW-1185">Reference proteome</keyword>
<dbReference type="AlphaFoldDB" id="A0ABD3RYC1"/>
<gene>
    <name evidence="2" type="ORF">ACHAXA_007711</name>
</gene>
<sequence>MLALLPLALLLTCHPGCIVLVDGYKFCGIDADDARDVCWQPCSTDADCCSSSQSCHDVPISDACGASSHDLGGTSHNYCGTSWCHASYECGTPCPNGTDDECSDRPDERCYADTPCGGWDGGDGGDPRMPPPLPPPDPTSAFRYCGTTYADASANCWQPCPGGDDVECCFGSTCFDTAAPAPAATATTGGPTDACPPSADRYVGTDRYYCGASWCDAAYSCGARCPGGTDVECPAGERCYADVPCDGTNVPPDYYVGSTDDDTSTTTTTRFSMYCGTSPEDAAELCWQPCRDDGDCCADQTCHANVIACDSHDNIGSDHFFCGSDYCDASYECRAPCPSGYDAECPAGYRCFPNAPCNANVRSYSSDWTSSEGAEMLDYGLPTRAAMVFRQYKLETTADEATTTTKTTTNAATNNAGMIVGIIFDVVDARN</sequence>
<comment type="caution">
    <text evidence="2">The sequence shown here is derived from an EMBL/GenBank/DDBJ whole genome shotgun (WGS) entry which is preliminary data.</text>
</comment>
<organism evidence="2 3">
    <name type="scientific">Cyclostephanos tholiformis</name>
    <dbReference type="NCBI Taxonomy" id="382380"/>
    <lineage>
        <taxon>Eukaryota</taxon>
        <taxon>Sar</taxon>
        <taxon>Stramenopiles</taxon>
        <taxon>Ochrophyta</taxon>
        <taxon>Bacillariophyta</taxon>
        <taxon>Coscinodiscophyceae</taxon>
        <taxon>Thalassiosirophycidae</taxon>
        <taxon>Stephanodiscales</taxon>
        <taxon>Stephanodiscaceae</taxon>
        <taxon>Cyclostephanos</taxon>
    </lineage>
</organism>
<evidence type="ECO:0000256" key="1">
    <source>
        <dbReference type="SAM" id="SignalP"/>
    </source>
</evidence>
<evidence type="ECO:0000313" key="2">
    <source>
        <dbReference type="EMBL" id="KAL3817168.1"/>
    </source>
</evidence>
<feature type="signal peptide" evidence="1">
    <location>
        <begin position="1"/>
        <end position="23"/>
    </location>
</feature>